<dbReference type="Gene3D" id="4.10.240.10">
    <property type="entry name" value="Zn(2)-C6 fungal-type DNA-binding domain"/>
    <property type="match status" value="1"/>
</dbReference>
<keyword evidence="5" id="KW-0539">Nucleus</keyword>
<evidence type="ECO:0000256" key="6">
    <source>
        <dbReference type="SAM" id="MobiDB-lite"/>
    </source>
</evidence>
<evidence type="ECO:0000313" key="9">
    <source>
        <dbReference type="Proteomes" id="UP000800036"/>
    </source>
</evidence>
<dbReference type="PROSITE" id="PS00463">
    <property type="entry name" value="ZN2_CY6_FUNGAL_1"/>
    <property type="match status" value="1"/>
</dbReference>
<keyword evidence="2" id="KW-0805">Transcription regulation</keyword>
<reference evidence="8" key="1">
    <citation type="journal article" date="2020" name="Stud. Mycol.">
        <title>101 Dothideomycetes genomes: a test case for predicting lifestyles and emergence of pathogens.</title>
        <authorList>
            <person name="Haridas S."/>
            <person name="Albert R."/>
            <person name="Binder M."/>
            <person name="Bloem J."/>
            <person name="Labutti K."/>
            <person name="Salamov A."/>
            <person name="Andreopoulos B."/>
            <person name="Baker S."/>
            <person name="Barry K."/>
            <person name="Bills G."/>
            <person name="Bluhm B."/>
            <person name="Cannon C."/>
            <person name="Castanera R."/>
            <person name="Culley D."/>
            <person name="Daum C."/>
            <person name="Ezra D."/>
            <person name="Gonzalez J."/>
            <person name="Henrissat B."/>
            <person name="Kuo A."/>
            <person name="Liang C."/>
            <person name="Lipzen A."/>
            <person name="Lutzoni F."/>
            <person name="Magnuson J."/>
            <person name="Mondo S."/>
            <person name="Nolan M."/>
            <person name="Ohm R."/>
            <person name="Pangilinan J."/>
            <person name="Park H.-J."/>
            <person name="Ramirez L."/>
            <person name="Alfaro M."/>
            <person name="Sun H."/>
            <person name="Tritt A."/>
            <person name="Yoshinaga Y."/>
            <person name="Zwiers L.-H."/>
            <person name="Turgeon B."/>
            <person name="Goodwin S."/>
            <person name="Spatafora J."/>
            <person name="Crous P."/>
            <person name="Grigoriev I."/>
        </authorList>
    </citation>
    <scope>NUCLEOTIDE SEQUENCE</scope>
    <source>
        <strain evidence="8">CBS 107.79</strain>
    </source>
</reference>
<evidence type="ECO:0000256" key="4">
    <source>
        <dbReference type="ARBA" id="ARBA00023163"/>
    </source>
</evidence>
<feature type="compositionally biased region" description="Polar residues" evidence="6">
    <location>
        <begin position="149"/>
        <end position="166"/>
    </location>
</feature>
<evidence type="ECO:0000259" key="7">
    <source>
        <dbReference type="PROSITE" id="PS50048"/>
    </source>
</evidence>
<dbReference type="Proteomes" id="UP000800036">
    <property type="component" value="Unassembled WGS sequence"/>
</dbReference>
<dbReference type="EMBL" id="ML976672">
    <property type="protein sequence ID" value="KAF1975059.1"/>
    <property type="molecule type" value="Genomic_DNA"/>
</dbReference>
<evidence type="ECO:0000256" key="3">
    <source>
        <dbReference type="ARBA" id="ARBA00023125"/>
    </source>
</evidence>
<gene>
    <name evidence="8" type="ORF">BU23DRAFT_87051</name>
</gene>
<feature type="region of interest" description="Disordered" evidence="6">
    <location>
        <begin position="44"/>
        <end position="92"/>
    </location>
</feature>
<dbReference type="InterPro" id="IPR001138">
    <property type="entry name" value="Zn2Cys6_DnaBD"/>
</dbReference>
<dbReference type="InterPro" id="IPR036864">
    <property type="entry name" value="Zn2-C6_fun-type_DNA-bd_sf"/>
</dbReference>
<comment type="subcellular location">
    <subcellularLocation>
        <location evidence="1">Nucleus</location>
    </subcellularLocation>
</comment>
<dbReference type="Pfam" id="PF00172">
    <property type="entry name" value="Zn_clus"/>
    <property type="match status" value="1"/>
</dbReference>
<evidence type="ECO:0000256" key="5">
    <source>
        <dbReference type="ARBA" id="ARBA00023242"/>
    </source>
</evidence>
<proteinExistence type="predicted"/>
<dbReference type="AlphaFoldDB" id="A0A6A5VFA3"/>
<dbReference type="GO" id="GO:0045944">
    <property type="term" value="P:positive regulation of transcription by RNA polymerase II"/>
    <property type="evidence" value="ECO:0007669"/>
    <property type="project" value="TreeGrafter"/>
</dbReference>
<feature type="region of interest" description="Disordered" evidence="6">
    <location>
        <begin position="147"/>
        <end position="168"/>
    </location>
</feature>
<dbReference type="GO" id="GO:0000981">
    <property type="term" value="F:DNA-binding transcription factor activity, RNA polymerase II-specific"/>
    <property type="evidence" value="ECO:0007669"/>
    <property type="project" value="InterPro"/>
</dbReference>
<dbReference type="OrthoDB" id="4356994at2759"/>
<dbReference type="InterPro" id="IPR051711">
    <property type="entry name" value="Stress_Response_Reg"/>
</dbReference>
<dbReference type="GO" id="GO:0008270">
    <property type="term" value="F:zinc ion binding"/>
    <property type="evidence" value="ECO:0007669"/>
    <property type="project" value="InterPro"/>
</dbReference>
<sequence length="378" mass="42225">MAGVQPEKLHAACDECRTRKLKCSGDSPACSRCEREKIRCVYSPQKPMGRPRKRRREETPMEDTQEGAVDPSPTVNGFSMHNFGDEGLRPQTDLTPTVDFPGFGGVSLDDAFAEAMIPPSYAEAFGQVPAYDPSHSHSVHPIDPLLWEQQPSDSDFQSQANSTPGQPDTGPCTCLSLMYLALSDLQSINNFSFPAVVPRIRATLNTASVMVHCIKCPTEMFSAIQNMQSLNSLLGAIAERFHKVLAEIDAEADRLEQSGMKKPFRVGDNSPENMHLHTGSTDCPMGYDIDLDPRDWRKLAKQMLKTEVMGGGHNPTSLVRLLEEVEERQHKWHFDKSMHAEERTRLFGAENMCKEGEGAICLRMVGQLRNMVNQMKWD</sequence>
<evidence type="ECO:0000313" key="8">
    <source>
        <dbReference type="EMBL" id="KAF1975059.1"/>
    </source>
</evidence>
<keyword evidence="4" id="KW-0804">Transcription</keyword>
<dbReference type="PANTHER" id="PTHR47540:SF4">
    <property type="entry name" value="TRANSCRIPTION FACTOR RGLT"/>
    <property type="match status" value="1"/>
</dbReference>
<evidence type="ECO:0000256" key="2">
    <source>
        <dbReference type="ARBA" id="ARBA00023015"/>
    </source>
</evidence>
<dbReference type="PROSITE" id="PS50048">
    <property type="entry name" value="ZN2_CY6_FUNGAL_2"/>
    <property type="match status" value="1"/>
</dbReference>
<keyword evidence="3" id="KW-0238">DNA-binding</keyword>
<accession>A0A6A5VFA3</accession>
<dbReference type="CDD" id="cd00067">
    <property type="entry name" value="GAL4"/>
    <property type="match status" value="1"/>
</dbReference>
<dbReference type="GO" id="GO:0005634">
    <property type="term" value="C:nucleus"/>
    <property type="evidence" value="ECO:0007669"/>
    <property type="project" value="UniProtKB-SubCell"/>
</dbReference>
<dbReference type="SUPFAM" id="SSF57701">
    <property type="entry name" value="Zn2/Cys6 DNA-binding domain"/>
    <property type="match status" value="1"/>
</dbReference>
<name>A0A6A5VFA3_9PLEO</name>
<dbReference type="PANTHER" id="PTHR47540">
    <property type="entry name" value="THIAMINE REPRESSIBLE GENES REGULATORY PROTEIN THI5"/>
    <property type="match status" value="1"/>
</dbReference>
<organism evidence="8 9">
    <name type="scientific">Bimuria novae-zelandiae CBS 107.79</name>
    <dbReference type="NCBI Taxonomy" id="1447943"/>
    <lineage>
        <taxon>Eukaryota</taxon>
        <taxon>Fungi</taxon>
        <taxon>Dikarya</taxon>
        <taxon>Ascomycota</taxon>
        <taxon>Pezizomycotina</taxon>
        <taxon>Dothideomycetes</taxon>
        <taxon>Pleosporomycetidae</taxon>
        <taxon>Pleosporales</taxon>
        <taxon>Massarineae</taxon>
        <taxon>Didymosphaeriaceae</taxon>
        <taxon>Bimuria</taxon>
    </lineage>
</organism>
<keyword evidence="9" id="KW-1185">Reference proteome</keyword>
<dbReference type="GO" id="GO:0043565">
    <property type="term" value="F:sequence-specific DNA binding"/>
    <property type="evidence" value="ECO:0007669"/>
    <property type="project" value="TreeGrafter"/>
</dbReference>
<protein>
    <recommendedName>
        <fullName evidence="7">Zn(2)-C6 fungal-type domain-containing protein</fullName>
    </recommendedName>
</protein>
<feature type="domain" description="Zn(2)-C6 fungal-type" evidence="7">
    <location>
        <begin position="12"/>
        <end position="42"/>
    </location>
</feature>
<dbReference type="SMART" id="SM00066">
    <property type="entry name" value="GAL4"/>
    <property type="match status" value="1"/>
</dbReference>
<evidence type="ECO:0000256" key="1">
    <source>
        <dbReference type="ARBA" id="ARBA00004123"/>
    </source>
</evidence>